<dbReference type="PANTHER" id="PTHR31286:SF181">
    <property type="entry name" value="ZINC KNUCKLE (CCHC-TYPE) FAMILY PROTEIN"/>
    <property type="match status" value="1"/>
</dbReference>
<dbReference type="HOGENOM" id="CLU_998692_0_0_1"/>
<dbReference type="Proteomes" id="UP000008694">
    <property type="component" value="Unassembled WGS sequence"/>
</dbReference>
<dbReference type="PANTHER" id="PTHR31286">
    <property type="entry name" value="GLYCINE-RICH CELL WALL STRUCTURAL PROTEIN 1.8-LIKE"/>
    <property type="match status" value="1"/>
</dbReference>
<dbReference type="Gramene" id="fgenesh1_pg.C_scaffold_5001845">
    <property type="protein sequence ID" value="fgenesh1_pg.C_scaffold_5001845"/>
    <property type="gene ID" value="fgenesh1_pg.C_scaffold_5001845"/>
</dbReference>
<keyword evidence="1" id="KW-0863">Zinc-finger</keyword>
<feature type="compositionally biased region" description="Basic residues" evidence="2">
    <location>
        <begin position="143"/>
        <end position="155"/>
    </location>
</feature>
<gene>
    <name evidence="4" type="ORF">ARALYDRAFT_348453</name>
</gene>
<dbReference type="InterPro" id="IPR001878">
    <property type="entry name" value="Znf_CCHC"/>
</dbReference>
<dbReference type="GO" id="GO:0008270">
    <property type="term" value="F:zinc ion binding"/>
    <property type="evidence" value="ECO:0007669"/>
    <property type="project" value="UniProtKB-KW"/>
</dbReference>
<accession>D7LUK2</accession>
<protein>
    <recommendedName>
        <fullName evidence="3">CCHC-type domain-containing protein</fullName>
    </recommendedName>
</protein>
<dbReference type="GO" id="GO:0003676">
    <property type="term" value="F:nucleic acid binding"/>
    <property type="evidence" value="ECO:0007669"/>
    <property type="project" value="InterPro"/>
</dbReference>
<dbReference type="AlphaFoldDB" id="D7LUK2"/>
<dbReference type="InterPro" id="IPR040256">
    <property type="entry name" value="At4g02000-like"/>
</dbReference>
<proteinExistence type="predicted"/>
<keyword evidence="5" id="KW-1185">Reference proteome</keyword>
<dbReference type="PROSITE" id="PS50158">
    <property type="entry name" value="ZF_CCHC"/>
    <property type="match status" value="1"/>
</dbReference>
<feature type="region of interest" description="Disordered" evidence="2">
    <location>
        <begin position="102"/>
        <end position="177"/>
    </location>
</feature>
<evidence type="ECO:0000256" key="2">
    <source>
        <dbReference type="SAM" id="MobiDB-lite"/>
    </source>
</evidence>
<organism evidence="5">
    <name type="scientific">Arabidopsis lyrata subsp. lyrata</name>
    <name type="common">Lyre-leaved rock-cress</name>
    <dbReference type="NCBI Taxonomy" id="81972"/>
    <lineage>
        <taxon>Eukaryota</taxon>
        <taxon>Viridiplantae</taxon>
        <taxon>Streptophyta</taxon>
        <taxon>Embryophyta</taxon>
        <taxon>Tracheophyta</taxon>
        <taxon>Spermatophyta</taxon>
        <taxon>Magnoliopsida</taxon>
        <taxon>eudicotyledons</taxon>
        <taxon>Gunneridae</taxon>
        <taxon>Pentapetalae</taxon>
        <taxon>rosids</taxon>
        <taxon>malvids</taxon>
        <taxon>Brassicales</taxon>
        <taxon>Brassicaceae</taxon>
        <taxon>Camelineae</taxon>
        <taxon>Arabidopsis</taxon>
    </lineage>
</organism>
<feature type="domain" description="CCHC-type" evidence="3">
    <location>
        <begin position="77"/>
        <end position="93"/>
    </location>
</feature>
<dbReference type="SUPFAM" id="SSF57756">
    <property type="entry name" value="Retrovirus zinc finger-like domains"/>
    <property type="match status" value="1"/>
</dbReference>
<evidence type="ECO:0000259" key="3">
    <source>
        <dbReference type="PROSITE" id="PS50158"/>
    </source>
</evidence>
<keyword evidence="1" id="KW-0862">Zinc</keyword>
<sequence length="279" mass="29997">MPSGSSYLVSQCISVIASGIGEPLHTEKSRLDPINIGTTKVKVVIKLDSTLPSTVVVRDVQGNSARVDVDYPRPPPKCLNCGKYGHLLSRCPQPLMKKLPFKKDTPAGSKEVVHPSLSLHDSGAADSGCSQEKLTVSDAAFSKLRRRRSRSKKRSLSSPPRIVDPLSSANAEDSSLKKPVDRKLRVVKPVGAVVAPSTNSIPRIVNEPVLVQSTGNSVKSKRDSITSPDPDFPIPPGWAVMSTKAKKKELKKWHNRIRSALSGAHGIVRGESSSGSLPH</sequence>
<name>D7LUK2_ARALL</name>
<reference evidence="5" key="1">
    <citation type="journal article" date="2011" name="Nat. Genet.">
        <title>The Arabidopsis lyrata genome sequence and the basis of rapid genome size change.</title>
        <authorList>
            <person name="Hu T.T."/>
            <person name="Pattyn P."/>
            <person name="Bakker E.G."/>
            <person name="Cao J."/>
            <person name="Cheng J.-F."/>
            <person name="Clark R.M."/>
            <person name="Fahlgren N."/>
            <person name="Fawcett J.A."/>
            <person name="Grimwood J."/>
            <person name="Gundlach H."/>
            <person name="Haberer G."/>
            <person name="Hollister J.D."/>
            <person name="Ossowski S."/>
            <person name="Ottilar R.P."/>
            <person name="Salamov A.A."/>
            <person name="Schneeberger K."/>
            <person name="Spannagl M."/>
            <person name="Wang X."/>
            <person name="Yang L."/>
            <person name="Nasrallah M.E."/>
            <person name="Bergelson J."/>
            <person name="Carrington J.C."/>
            <person name="Gaut B.S."/>
            <person name="Schmutz J."/>
            <person name="Mayer K.F.X."/>
            <person name="Van de Peer Y."/>
            <person name="Grigoriev I.V."/>
            <person name="Nordborg M."/>
            <person name="Weigel D."/>
            <person name="Guo Y.-L."/>
        </authorList>
    </citation>
    <scope>NUCLEOTIDE SEQUENCE [LARGE SCALE GENOMIC DNA]</scope>
    <source>
        <strain evidence="5">cv. MN47</strain>
    </source>
</reference>
<evidence type="ECO:0000313" key="4">
    <source>
        <dbReference type="EMBL" id="EFH52473.1"/>
    </source>
</evidence>
<dbReference type="eggNOG" id="KOG1075">
    <property type="taxonomic scope" value="Eukaryota"/>
</dbReference>
<keyword evidence="1" id="KW-0479">Metal-binding</keyword>
<dbReference type="STRING" id="81972.D7LUK2"/>
<evidence type="ECO:0000256" key="1">
    <source>
        <dbReference type="PROSITE-ProRule" id="PRU00047"/>
    </source>
</evidence>
<dbReference type="InterPro" id="IPR036875">
    <property type="entry name" value="Znf_CCHC_sf"/>
</dbReference>
<evidence type="ECO:0000313" key="5">
    <source>
        <dbReference type="Proteomes" id="UP000008694"/>
    </source>
</evidence>
<dbReference type="SMART" id="SM00343">
    <property type="entry name" value="ZnF_C2HC"/>
    <property type="match status" value="1"/>
</dbReference>
<dbReference type="EMBL" id="GL348717">
    <property type="protein sequence ID" value="EFH52473.1"/>
    <property type="molecule type" value="Genomic_DNA"/>
</dbReference>